<dbReference type="AlphaFoldDB" id="A0AAV9I522"/>
<sequence>MSFCTHTLRIRPALLFNAGHCPLPTRPLRTSFPVLPRHKAAASPRYFFFFGKSKEDSGTPKNQVFGSARSSQEFYGPMSAAHLPFITVWTSSLSPNSQKVSRVVRELVNDKVGEEEGGVAFIEVEYDAPDVQAEDLGLTYGINAVPTMLTFDWRWQMPLNDARVTNEKDLMDVEFLREYIRQQARQGALERALGRKR</sequence>
<keyword evidence="2" id="KW-1185">Reference proteome</keyword>
<accession>A0AAV9I522</accession>
<reference evidence="1" key="2">
    <citation type="submission" date="2023-06" db="EMBL/GenBank/DDBJ databases">
        <authorList>
            <consortium name="Lawrence Berkeley National Laboratory"/>
            <person name="Mondo S.J."/>
            <person name="Hensen N."/>
            <person name="Bonometti L."/>
            <person name="Westerberg I."/>
            <person name="Brannstrom I.O."/>
            <person name="Guillou S."/>
            <person name="Cros-Aarteil S."/>
            <person name="Calhoun S."/>
            <person name="Haridas S."/>
            <person name="Kuo A."/>
            <person name="Pangilinan J."/>
            <person name="Riley R."/>
            <person name="Labutti K."/>
            <person name="Andreopoulos B."/>
            <person name="Lipzen A."/>
            <person name="Chen C."/>
            <person name="Yanf M."/>
            <person name="Daum C."/>
            <person name="Ng V."/>
            <person name="Clum A."/>
            <person name="Steindorff A."/>
            <person name="Ohm R."/>
            <person name="Martin F."/>
            <person name="Silar P."/>
            <person name="Natvig D."/>
            <person name="Lalanne C."/>
            <person name="Gautier V."/>
            <person name="Ament-Velasquez S.L."/>
            <person name="Kruys A."/>
            <person name="Hutchinson M.I."/>
            <person name="Powell A.J."/>
            <person name="Barry K."/>
            <person name="Miller A.N."/>
            <person name="Grigoriev I.V."/>
            <person name="Debuchy R."/>
            <person name="Gladieux P."/>
            <person name="Thoren M.H."/>
            <person name="Johannesson H."/>
        </authorList>
    </citation>
    <scope>NUCLEOTIDE SEQUENCE</scope>
    <source>
        <strain evidence="1">PSN324</strain>
    </source>
</reference>
<evidence type="ECO:0000313" key="2">
    <source>
        <dbReference type="Proteomes" id="UP001321749"/>
    </source>
</evidence>
<reference evidence="1" key="1">
    <citation type="journal article" date="2023" name="Mol. Phylogenet. Evol.">
        <title>Genome-scale phylogeny and comparative genomics of the fungal order Sordariales.</title>
        <authorList>
            <person name="Hensen N."/>
            <person name="Bonometti L."/>
            <person name="Westerberg I."/>
            <person name="Brannstrom I.O."/>
            <person name="Guillou S."/>
            <person name="Cros-Aarteil S."/>
            <person name="Calhoun S."/>
            <person name="Haridas S."/>
            <person name="Kuo A."/>
            <person name="Mondo S."/>
            <person name="Pangilinan J."/>
            <person name="Riley R."/>
            <person name="LaButti K."/>
            <person name="Andreopoulos B."/>
            <person name="Lipzen A."/>
            <person name="Chen C."/>
            <person name="Yan M."/>
            <person name="Daum C."/>
            <person name="Ng V."/>
            <person name="Clum A."/>
            <person name="Steindorff A."/>
            <person name="Ohm R.A."/>
            <person name="Martin F."/>
            <person name="Silar P."/>
            <person name="Natvig D.O."/>
            <person name="Lalanne C."/>
            <person name="Gautier V."/>
            <person name="Ament-Velasquez S.L."/>
            <person name="Kruys A."/>
            <person name="Hutchinson M.I."/>
            <person name="Powell A.J."/>
            <person name="Barry K."/>
            <person name="Miller A.N."/>
            <person name="Grigoriev I.V."/>
            <person name="Debuchy R."/>
            <person name="Gladieux P."/>
            <person name="Hiltunen Thoren M."/>
            <person name="Johannesson H."/>
        </authorList>
    </citation>
    <scope>NUCLEOTIDE SEQUENCE</scope>
    <source>
        <strain evidence="1">PSN324</strain>
    </source>
</reference>
<evidence type="ECO:0008006" key="3">
    <source>
        <dbReference type="Google" id="ProtNLM"/>
    </source>
</evidence>
<dbReference type="Proteomes" id="UP001321749">
    <property type="component" value="Unassembled WGS sequence"/>
</dbReference>
<organism evidence="1 2">
    <name type="scientific">Cladorrhinum samala</name>
    <dbReference type="NCBI Taxonomy" id="585594"/>
    <lineage>
        <taxon>Eukaryota</taxon>
        <taxon>Fungi</taxon>
        <taxon>Dikarya</taxon>
        <taxon>Ascomycota</taxon>
        <taxon>Pezizomycotina</taxon>
        <taxon>Sordariomycetes</taxon>
        <taxon>Sordariomycetidae</taxon>
        <taxon>Sordariales</taxon>
        <taxon>Podosporaceae</taxon>
        <taxon>Cladorrhinum</taxon>
    </lineage>
</organism>
<dbReference type="InterPro" id="IPR036249">
    <property type="entry name" value="Thioredoxin-like_sf"/>
</dbReference>
<proteinExistence type="predicted"/>
<protein>
    <recommendedName>
        <fullName evidence="3">Thioredoxin domain-containing protein</fullName>
    </recommendedName>
</protein>
<evidence type="ECO:0000313" key="1">
    <source>
        <dbReference type="EMBL" id="KAK4466734.1"/>
    </source>
</evidence>
<dbReference type="SUPFAM" id="SSF52833">
    <property type="entry name" value="Thioredoxin-like"/>
    <property type="match status" value="1"/>
</dbReference>
<gene>
    <name evidence="1" type="ORF">QBC42DRAFT_63420</name>
</gene>
<dbReference type="EMBL" id="MU864930">
    <property type="protein sequence ID" value="KAK4466734.1"/>
    <property type="molecule type" value="Genomic_DNA"/>
</dbReference>
<name>A0AAV9I522_9PEZI</name>
<comment type="caution">
    <text evidence="1">The sequence shown here is derived from an EMBL/GenBank/DDBJ whole genome shotgun (WGS) entry which is preliminary data.</text>
</comment>